<gene>
    <name evidence="1" type="primary">cas5u6u</name>
    <name evidence="1" type="ORF">DTL42_01345</name>
</gene>
<evidence type="ECO:0000313" key="1">
    <source>
        <dbReference type="EMBL" id="RCS55776.1"/>
    </source>
</evidence>
<accession>A0A368KYP7</accession>
<reference evidence="1 2" key="1">
    <citation type="submission" date="2018-07" db="EMBL/GenBank/DDBJ databases">
        <title>Comparative genomes isolates from brazilian mangrove.</title>
        <authorList>
            <person name="De Araujo J.E."/>
            <person name="Taketani R.G."/>
            <person name="Silva M.C.P."/>
            <person name="Lourenco M.V."/>
            <person name="Oliveira V.M."/>
            <person name="Andreote F.D."/>
        </authorList>
    </citation>
    <scope>NUCLEOTIDE SEQUENCE [LARGE SCALE GENOMIC DNA]</scope>
    <source>
        <strain evidence="1 2">HEX PRIS-MGV</strain>
    </source>
</reference>
<dbReference type="Proteomes" id="UP000253562">
    <property type="component" value="Unassembled WGS sequence"/>
</dbReference>
<dbReference type="EMBL" id="QPEX01000007">
    <property type="protein sequence ID" value="RCS55776.1"/>
    <property type="molecule type" value="Genomic_DNA"/>
</dbReference>
<organism evidence="1 2">
    <name type="scientific">Bremerella cremea</name>
    <dbReference type="NCBI Taxonomy" id="1031537"/>
    <lineage>
        <taxon>Bacteria</taxon>
        <taxon>Pseudomonadati</taxon>
        <taxon>Planctomycetota</taxon>
        <taxon>Planctomycetia</taxon>
        <taxon>Pirellulales</taxon>
        <taxon>Pirellulaceae</taxon>
        <taxon>Bremerella</taxon>
    </lineage>
</organism>
<dbReference type="RefSeq" id="WP_114366907.1">
    <property type="nucleotide sequence ID" value="NZ_QPEX01000007.1"/>
</dbReference>
<dbReference type="InterPro" id="IPR019089">
    <property type="entry name" value="Cas_GSU0054"/>
</dbReference>
<dbReference type="OrthoDB" id="128883at2"/>
<sequence length="498" mass="54738">MMSESLCISVTFLDPRFHGKGDGGAPEWPPSPMRLFQAMVAGNGPALGTGNDIDGALRWLEAQPPPTLLTPSSKTGVACPLYVPNNAMDVVAKSWGRGNHESSIAEHRTLKTARPTHLRGGDTVHYLWPIDSTASAAPPIEPLARAVEKMVALGWGIDLVVAQCRVLSSTDSIGSGLEKWEVAKGGGTSVLRCPVFGSLNALMERYSAFLDRLADNTFNPVSPLTAYQAVPYRRSSDPVGQPVECFELRNADDSYCTYPQQKLIHIAGMVRHLAKEAMQQSSPIGVSEDWVERYVVGHRDSNNGNHHQFSYLPLPSIGHMHVDQAVRRVIIAASVGDDMWLEHLAARLSGRQLKPENHNEFGPKGAPYLARIAGDNVTRCYTRAARVWHSVTPVILPGHDDHKPAKTRRLIERALDNAGITQQCEYEWSPQSRFRKSYSAHKYDRHKKATGYLRPDHLASQTAVHLTLRFLNSEPSGPIALGAGRHCGFGLMTNFEPT</sequence>
<dbReference type="AlphaFoldDB" id="A0A368KYP7"/>
<dbReference type="Pfam" id="PF09609">
    <property type="entry name" value="Cas_GSU0054"/>
    <property type="match status" value="1"/>
</dbReference>
<name>A0A368KYP7_9BACT</name>
<evidence type="ECO:0000313" key="2">
    <source>
        <dbReference type="Proteomes" id="UP000253562"/>
    </source>
</evidence>
<protein>
    <submittedName>
        <fullName evidence="1">Type I-U CRISPR-associated protein Cas5/Cas6</fullName>
    </submittedName>
</protein>
<proteinExistence type="predicted"/>
<dbReference type="NCBIfam" id="TIGR02165">
    <property type="entry name" value="cas5_6_GSU0054"/>
    <property type="match status" value="1"/>
</dbReference>
<comment type="caution">
    <text evidence="1">The sequence shown here is derived from an EMBL/GenBank/DDBJ whole genome shotgun (WGS) entry which is preliminary data.</text>
</comment>